<dbReference type="RefSeq" id="WP_086815015.1">
    <property type="nucleotide sequence ID" value="NZ_BJMM01000017.1"/>
</dbReference>
<dbReference type="AlphaFoldDB" id="A0A4Y3R171"/>
<name>A0A4Y3R171_STRCI</name>
<organism evidence="2 3">
    <name type="scientific">Streptomyces cacaoi</name>
    <dbReference type="NCBI Taxonomy" id="1898"/>
    <lineage>
        <taxon>Bacteria</taxon>
        <taxon>Bacillati</taxon>
        <taxon>Actinomycetota</taxon>
        <taxon>Actinomycetes</taxon>
        <taxon>Kitasatosporales</taxon>
        <taxon>Streptomycetaceae</taxon>
        <taxon>Streptomyces</taxon>
    </lineage>
</organism>
<sequence length="324" mass="35486">MGSKVSPSKFGEGADQVGSARGSAVGAARANVVQVTTCPWCGEELRPDRVVVDDPVRRRVLLYRPRGEGTGACPLSRRKADGEGIPMLTVDEEIYRLLPSLLIVTVDKFAPLPWYGQAGLLFGRTTQWCSRHGYRHDDLDKQHACGNWHKARGSRGKDVSEAAPRLRPSDLIIQDELHLISGALGTTVGHFEAAVDQLCTRTWKDEDGAEHQAGPKIVASRHHQARRRPGARRLRPQGRRLPAPWGRGGGRSPHARGWSRAHGVVWCAACAGGRVGRGSVPVLLAIWARCVSGQFEELKSRLLARAVVLEDGQDMSRARENFDT</sequence>
<protein>
    <submittedName>
        <fullName evidence="2">Uncharacterized protein</fullName>
    </submittedName>
</protein>
<dbReference type="Proteomes" id="UP000319210">
    <property type="component" value="Unassembled WGS sequence"/>
</dbReference>
<accession>A0A4Y3R171</accession>
<reference evidence="2 3" key="1">
    <citation type="submission" date="2019-06" db="EMBL/GenBank/DDBJ databases">
        <title>Whole genome shotgun sequence of Streptomyces cacaoi subsp. cacaoi NBRC 12748.</title>
        <authorList>
            <person name="Hosoyama A."/>
            <person name="Uohara A."/>
            <person name="Ohji S."/>
            <person name="Ichikawa N."/>
        </authorList>
    </citation>
    <scope>NUCLEOTIDE SEQUENCE [LARGE SCALE GENOMIC DNA]</scope>
    <source>
        <strain evidence="2 3">NBRC 12748</strain>
    </source>
</reference>
<comment type="caution">
    <text evidence="2">The sequence shown here is derived from an EMBL/GenBank/DDBJ whole genome shotgun (WGS) entry which is preliminary data.</text>
</comment>
<keyword evidence="3" id="KW-1185">Reference proteome</keyword>
<feature type="compositionally biased region" description="Basic residues" evidence="1">
    <location>
        <begin position="219"/>
        <end position="238"/>
    </location>
</feature>
<dbReference type="EMBL" id="BJMM01000017">
    <property type="protein sequence ID" value="GEB50989.1"/>
    <property type="molecule type" value="Genomic_DNA"/>
</dbReference>
<feature type="region of interest" description="Disordered" evidence="1">
    <location>
        <begin position="209"/>
        <end position="256"/>
    </location>
</feature>
<evidence type="ECO:0000256" key="1">
    <source>
        <dbReference type="SAM" id="MobiDB-lite"/>
    </source>
</evidence>
<evidence type="ECO:0000313" key="2">
    <source>
        <dbReference type="EMBL" id="GEB50989.1"/>
    </source>
</evidence>
<evidence type="ECO:0000313" key="3">
    <source>
        <dbReference type="Proteomes" id="UP000319210"/>
    </source>
</evidence>
<proteinExistence type="predicted"/>
<gene>
    <name evidence="2" type="ORF">SCA03_35400</name>
</gene>
<dbReference type="OrthoDB" id="713315at2"/>